<reference evidence="3" key="1">
    <citation type="submission" date="2017-06" db="EMBL/GenBank/DDBJ databases">
        <title>Genome analysis of Fimbriiglobus ruber SP5, the first member of the order Planctomycetales with confirmed chitinolytic capability.</title>
        <authorList>
            <person name="Ravin N.V."/>
            <person name="Rakitin A.L."/>
            <person name="Ivanova A.A."/>
            <person name="Beletsky A.V."/>
            <person name="Kulichevskaya I.S."/>
            <person name="Mardanov A.V."/>
            <person name="Dedysh S.N."/>
        </authorList>
    </citation>
    <scope>NUCLEOTIDE SEQUENCE [LARGE SCALE GENOMIC DNA]</scope>
    <source>
        <strain evidence="3">SP5</strain>
    </source>
</reference>
<evidence type="ECO:0000313" key="3">
    <source>
        <dbReference type="Proteomes" id="UP000214646"/>
    </source>
</evidence>
<evidence type="ECO:0000313" key="2">
    <source>
        <dbReference type="EMBL" id="OWK43306.1"/>
    </source>
</evidence>
<feature type="region of interest" description="Disordered" evidence="1">
    <location>
        <begin position="1"/>
        <end position="39"/>
    </location>
</feature>
<dbReference type="AlphaFoldDB" id="A0A225DZW3"/>
<sequence length="102" mass="11259">MLAEGEVVGRQSRRVPEGGKGIRSGHRAPRGRQTGRTPIDPICLVGFQQQAQINKNLSDRTSGWRWKSAGAPEQRGLRMRLARCSIFGQAGEYRSNPTTLAK</sequence>
<proteinExistence type="predicted"/>
<evidence type="ECO:0000256" key="1">
    <source>
        <dbReference type="SAM" id="MobiDB-lite"/>
    </source>
</evidence>
<name>A0A225DZW3_9BACT</name>
<accession>A0A225DZW3</accession>
<gene>
    <name evidence="2" type="ORF">FRUB_02905</name>
</gene>
<keyword evidence="3" id="KW-1185">Reference proteome</keyword>
<protein>
    <submittedName>
        <fullName evidence="2">Uncharacterized protein</fullName>
    </submittedName>
</protein>
<dbReference type="Proteomes" id="UP000214646">
    <property type="component" value="Unassembled WGS sequence"/>
</dbReference>
<organism evidence="2 3">
    <name type="scientific">Fimbriiglobus ruber</name>
    <dbReference type="NCBI Taxonomy" id="1908690"/>
    <lineage>
        <taxon>Bacteria</taxon>
        <taxon>Pseudomonadati</taxon>
        <taxon>Planctomycetota</taxon>
        <taxon>Planctomycetia</taxon>
        <taxon>Gemmatales</taxon>
        <taxon>Gemmataceae</taxon>
        <taxon>Fimbriiglobus</taxon>
    </lineage>
</organism>
<comment type="caution">
    <text evidence="2">The sequence shown here is derived from an EMBL/GenBank/DDBJ whole genome shotgun (WGS) entry which is preliminary data.</text>
</comment>
<dbReference type="EMBL" id="NIDE01000004">
    <property type="protein sequence ID" value="OWK43306.1"/>
    <property type="molecule type" value="Genomic_DNA"/>
</dbReference>